<evidence type="ECO:0000256" key="5">
    <source>
        <dbReference type="ARBA" id="ARBA00023157"/>
    </source>
</evidence>
<dbReference type="EMBL" id="SGJD01001219">
    <property type="protein sequence ID" value="KAB0401342.1"/>
    <property type="molecule type" value="Genomic_DNA"/>
</dbReference>
<feature type="domain" description="VWFD" evidence="8">
    <location>
        <begin position="1531"/>
        <end position="1714"/>
    </location>
</feature>
<evidence type="ECO:0000313" key="10">
    <source>
        <dbReference type="Proteomes" id="UP000437017"/>
    </source>
</evidence>
<evidence type="ECO:0000256" key="4">
    <source>
        <dbReference type="ARBA" id="ARBA00022737"/>
    </source>
</evidence>
<dbReference type="InterPro" id="IPR035234">
    <property type="entry name" value="IgGFc-bd_N"/>
</dbReference>
<dbReference type="InterPro" id="IPR025615">
    <property type="entry name" value="TILa_dom"/>
</dbReference>
<dbReference type="GO" id="GO:0031012">
    <property type="term" value="C:extracellular matrix"/>
    <property type="evidence" value="ECO:0007669"/>
    <property type="project" value="TreeGrafter"/>
</dbReference>
<keyword evidence="2" id="KW-0964">Secreted</keyword>
<comment type="caution">
    <text evidence="9">The sequence shown here is derived from an EMBL/GenBank/DDBJ whole genome shotgun (WGS) entry which is preliminary data.</text>
</comment>
<proteinExistence type="predicted"/>
<dbReference type="Pfam" id="PF12714">
    <property type="entry name" value="TILa"/>
    <property type="match status" value="3"/>
</dbReference>
<dbReference type="Pfam" id="PF01826">
    <property type="entry name" value="TIL"/>
    <property type="match status" value="4"/>
</dbReference>
<keyword evidence="10" id="KW-1185">Reference proteome</keyword>
<feature type="domain" description="VWFD" evidence="8">
    <location>
        <begin position="2224"/>
        <end position="2322"/>
    </location>
</feature>
<keyword evidence="5" id="KW-1015">Disulfide bond</keyword>
<feature type="domain" description="VWFD" evidence="8">
    <location>
        <begin position="1183"/>
        <end position="1281"/>
    </location>
</feature>
<sequence>FHLWLLEKGMARAGSCQTPVVHLFKEEKNGISDWEAFFQLPGWCHVFTLEQGCQWQDGCDFADHKEVSPQVISGVPRGVSENRYDMEYSTGHGFSAELVDALGRGNPPVGLKNSTCLGLTQEASVDPKNSEGEEFLTAFLQNYNRGYSKAYLYLLLSSLSDSLTSVSILSRVDGTSQKVTVGPGQSVMVNITAKAEMVGSNTFKRAVVVHSDRTISVQAINAKPSTADVTQLWPVRALGTEYFVLTPPSASSQNLKEFAVVAGAAGASVSIQLKGSVTFQGKSYSAGNVLSVTLDPYQVAQVQSTANLSGSKVTASSPVAVLSGHSCAQKNTNCNHVVEQLLPTSAWGTRYVVPPLSLQTRQDLVYVVASQATKLTYNLGGTTGSRGLQAGDVTELEIQQSWPLYLSADVGIQVLLFGTGTTKDGETYDPHLVLIPDVAAYCPAYVVKSVPHCKCTALVVAPTKAAGELTIDGQRLGAKLTWAAVPGSEFSYAEVDLGTTDSIHVAEAATNFGLLTFGLDQDVSFGTAAACGRTVQTQEEASCKGKQCGPKQLCKVLDGQARCVAASVATCRAQGDPHYTTFDGRRYDMMGTCLYSMAELCSDDQTLPAFSVETKNEHRGSRRVSYVGLVTVRAYSHAVSLARGEVGFARGRLRVYQSGTRAVVELDFGLVVTYDWDAQLALSLPAHFQGQVCGLCGNYNGDPTDDFLTPDWEQAPDAVEFASSWKLDDEDYLCEDGCQNNCPSCTPDQAQHYEGSRLCGMLTQPDGPFAVCRDALDPQPFLKECVYDLCVAHGDRASLCRALSAYAQACLEFGISMRCSDTQGCPAGERCRVQNGLLGCYPDRFGSCQASGDPHYAAGLPAFRVLVENEHRGSQSVSYTRALRVEARGVKVAVRREYPGRVLVDGILQYLPFQAADGQVQVFRKGQDAVVRTDFGLTVTYNWDAHVTAKVPSSYAGALCGLCGNFNGDPTDDLALRGGGQAANALAFGKSWQAETRPGCGAAEPGDCPKLDTLVAQQLQSKKECGILADPSGPFRECHHTLDPQGAVRDCVYDRCLLPGQSGPLCDALASYAAACQAAGAAVHPWRSEELCPCVCACVCMGGEVHGVPGEQGFLMLMAALPAALSCPPHSHYETCSYGCPLSCGDLPVPGGCGFDCKEGCVCDEGFVLNGESCVPLPSCGCVNGVDKRLPVVLAEGRVRASQHGSDVVIETDFGLRVTYDLVYNVRVTIPGNYYQQLCGLCGNYNGNPKDDFQKPDGSQAGSSNEFGSSWEEAVPGSPCVPTCKPGGSCDTELECKPELQEKYEQQQFCGLLTSPTGPLAACHKLVDPQGPLKDCVFDLCVGGGNESILCSNVHAYVSACQAAGGHVEPWRTESFCREGSDPHALFAAMQCPPNSHYKLCADTCSLGCWALSAPPQCPDSCAEGCQCDSGFLNDGQACVPIQECGCYHDGVYYELGQTVLIDNCQQQCVCHAGKGLLCQDHSCNPGQLCQPSGGVLSCVNKDPCHGVTCRPQETCQEKNGQGVCVPNYEATCWLWGDPHYHSFDGWNFDFQGTCNYVLASTSCPGSSAQGLTSFTVTTKNENRGNPSVSYVRLVTVTTLNTNISIHKGEIGKVRVNGVLTALPVSVAGGRLSVTQGASRAVLATNFGLRVSYDWDWRVEVTLPSSYHGAVCGLCGNMDRNPSNDRAFPNGTLAPSIPVWGGSWRVPGWDPLCWDECQGSCPTCTEDRLEEYRGPGFCGPLAPGSGGPFAACHAHVAPDSFFKGCVLDVCLGGGAQDILCQALAAYAAACQAAGIVIKDWRTQAGCGQHGCHPISTAECKAWGDPHYITLDGHHFNFQGACEYLLSMPCHGLPPGVENFTVIVANEHRGSQAVSHTRTVTLHIYGHSFTLSARRPRQLQVRGQWARQEHVPALELPGTEPFGGPDACGVISAPDGPLVPCHSRVPPAQYFQACLLDTCQAQGHPGGLCPAVAAYVAACQAAGAQLGEWRRPDFCQRPQIPTLNPSVRCSGSGTPLRSPDRFTHEMCSDKTYRFTWAGSPALCLPCVPLPRACLAHSPLVPTALQCPAHSHYKLCGDSCPVSCPSLSAPEGCESTCREGCVCDAGFVLSGDTCVPVGQCGCLHEGRYYPLGEDFYPGSECGRRCECGPGGQVSCQEGAACGPYEECRLQDGVQACRPTGCGRCLASGGVHYITLDGRAYDLHGSCSYILAQVCHPQPGDEDFTIVTVDGEAVALPVAVGHVRVTAEGRNMILQTTKELRLLFDGDAHVLISIPSPFRDRLCGLCGNFNGNWNDDFVLPDGTTAPSVDAFGAAWRAPSSSQGCSEGCGPQGCPLCSAEETAPHESLEACGRLRDVKGPFSACHASLSPSEYFRQCVYDLCAQKGNSAALCRSLSAYTAACQAAGVAVKPWRTDSFCRECPWAPGRTSAQARGPPLACSLSSLQCPAHSHYSICTRSCQGSCAALSGLTGCTTRCFEGCECDDRFLLSQGVCIPVQDCGCTHDGRYLPVNSSLLTSDCSERCSCSSSSGLTCQAASCPSGRVCKVQAGSRDCWVPPGLCSLSVDANLTTFDGARSAVSSSGIYELSFRCPGLQETVPWYRVVADVWPCNGKAEVNGLQVGLPAEVLTSVSVSRNSDGSVLVQQKAGVRVQLGTHGQLAVVVSDDHAGMLCGACGNFDADHTNDGHDSQEETALEKWRAQDFSP</sequence>
<dbReference type="Proteomes" id="UP000437017">
    <property type="component" value="Unassembled WGS sequence"/>
</dbReference>
<dbReference type="InterPro" id="IPR003645">
    <property type="entry name" value="Fol_N"/>
</dbReference>
<feature type="domain" description="VWFD" evidence="8">
    <location>
        <begin position="2180"/>
        <end position="2223"/>
    </location>
</feature>
<dbReference type="OrthoDB" id="3438930at2759"/>
<name>A0A6A1PZE0_BALPH</name>
<feature type="domain" description="VWFD" evidence="8">
    <location>
        <begin position="817"/>
        <end position="1001"/>
    </location>
</feature>
<feature type="domain" description="VWFD" evidence="8">
    <location>
        <begin position="1817"/>
        <end position="2027"/>
    </location>
</feature>
<dbReference type="InterPro" id="IPR002919">
    <property type="entry name" value="TIL_dom"/>
</dbReference>
<dbReference type="InterPro" id="IPR036084">
    <property type="entry name" value="Ser_inhib-like_sf"/>
</dbReference>
<dbReference type="InterPro" id="IPR001846">
    <property type="entry name" value="VWF_type-D"/>
</dbReference>
<keyword evidence="6" id="KW-0325">Glycoprotein</keyword>
<feature type="domain" description="VWFD" evidence="8">
    <location>
        <begin position="2519"/>
        <end position="2700"/>
    </location>
</feature>
<dbReference type="Gene3D" id="2.10.25.10">
    <property type="entry name" value="Laminin"/>
    <property type="match status" value="4"/>
</dbReference>
<dbReference type="InterPro" id="IPR050780">
    <property type="entry name" value="Mucin_vWF_Thrombospondin_sf"/>
</dbReference>
<dbReference type="CDD" id="cd19941">
    <property type="entry name" value="TIL"/>
    <property type="match status" value="4"/>
</dbReference>
<evidence type="ECO:0000256" key="6">
    <source>
        <dbReference type="ARBA" id="ARBA00023180"/>
    </source>
</evidence>
<dbReference type="SMART" id="SM00274">
    <property type="entry name" value="FOLN"/>
    <property type="match status" value="5"/>
</dbReference>
<dbReference type="InterPro" id="IPR001007">
    <property type="entry name" value="VWF_dom"/>
</dbReference>
<dbReference type="GO" id="GO:0005615">
    <property type="term" value="C:extracellular space"/>
    <property type="evidence" value="ECO:0007669"/>
    <property type="project" value="TreeGrafter"/>
</dbReference>
<feature type="domain" description="VWFD" evidence="8">
    <location>
        <begin position="569"/>
        <end position="735"/>
    </location>
</feature>
<evidence type="ECO:0000256" key="2">
    <source>
        <dbReference type="ARBA" id="ARBA00022525"/>
    </source>
</evidence>
<reference evidence="9 10" key="1">
    <citation type="journal article" date="2019" name="PLoS ONE">
        <title>Genomic analyses reveal an absence of contemporary introgressive admixture between fin whales and blue whales, despite known hybrids.</title>
        <authorList>
            <person name="Westbury M.V."/>
            <person name="Petersen B."/>
            <person name="Lorenzen E.D."/>
        </authorList>
    </citation>
    <scope>NUCLEOTIDE SEQUENCE [LARGE SCALE GENOMIC DNA]</scope>
    <source>
        <strain evidence="9">FinWhale-01</strain>
    </source>
</reference>
<dbReference type="SMART" id="SM00216">
    <property type="entry name" value="VWD"/>
    <property type="match status" value="6"/>
</dbReference>
<dbReference type="FunFam" id="2.10.25.10:FF:000674">
    <property type="entry name" value="Mucin-2"/>
    <property type="match status" value="1"/>
</dbReference>
<dbReference type="SMART" id="SM00215">
    <property type="entry name" value="VWC_out"/>
    <property type="match status" value="3"/>
</dbReference>
<dbReference type="Pfam" id="PF00094">
    <property type="entry name" value="VWD"/>
    <property type="match status" value="8"/>
</dbReference>
<feature type="non-terminal residue" evidence="9">
    <location>
        <position position="1"/>
    </location>
</feature>
<dbReference type="InterPro" id="IPR014853">
    <property type="entry name" value="VWF/SSPO/ZAN-like_Cys-rich_dom"/>
</dbReference>
<feature type="non-terminal residue" evidence="9">
    <location>
        <position position="2700"/>
    </location>
</feature>
<evidence type="ECO:0000256" key="1">
    <source>
        <dbReference type="ARBA" id="ARBA00004613"/>
    </source>
</evidence>
<protein>
    <recommendedName>
        <fullName evidence="8">VWFD domain-containing protein</fullName>
    </recommendedName>
</protein>
<dbReference type="Pfam" id="PF08742">
    <property type="entry name" value="C8"/>
    <property type="match status" value="6"/>
</dbReference>
<dbReference type="PANTHER" id="PTHR11339:SF244">
    <property type="entry name" value="IGGFC-BINDING PROTEIN"/>
    <property type="match status" value="1"/>
</dbReference>
<dbReference type="Pfam" id="PF17517">
    <property type="entry name" value="IgGFc_binding"/>
    <property type="match status" value="1"/>
</dbReference>
<evidence type="ECO:0000259" key="8">
    <source>
        <dbReference type="PROSITE" id="PS51233"/>
    </source>
</evidence>
<organism evidence="9 10">
    <name type="scientific">Balaenoptera physalus</name>
    <name type="common">Fin whale</name>
    <name type="synonym">Balaena physalus</name>
    <dbReference type="NCBI Taxonomy" id="9770"/>
    <lineage>
        <taxon>Eukaryota</taxon>
        <taxon>Metazoa</taxon>
        <taxon>Chordata</taxon>
        <taxon>Craniata</taxon>
        <taxon>Vertebrata</taxon>
        <taxon>Euteleostomi</taxon>
        <taxon>Mammalia</taxon>
        <taxon>Eutheria</taxon>
        <taxon>Laurasiatheria</taxon>
        <taxon>Artiodactyla</taxon>
        <taxon>Whippomorpha</taxon>
        <taxon>Cetacea</taxon>
        <taxon>Mysticeti</taxon>
        <taxon>Balaenopteridae</taxon>
        <taxon>Balaenoptera</taxon>
    </lineage>
</organism>
<accession>A0A6A1PZE0</accession>
<gene>
    <name evidence="9" type="ORF">E2I00_006660</name>
</gene>
<dbReference type="FunFam" id="2.10.25.10:FF:000153">
    <property type="entry name" value="MUC5B isoform 1"/>
    <property type="match status" value="1"/>
</dbReference>
<dbReference type="FunFam" id="2.10.25.10:FF:000055">
    <property type="entry name" value="alpha-tectorin isoform X1"/>
    <property type="match status" value="2"/>
</dbReference>
<feature type="region of interest" description="Disordered" evidence="7">
    <location>
        <begin position="2678"/>
        <end position="2700"/>
    </location>
</feature>
<dbReference type="SMART" id="SM00832">
    <property type="entry name" value="C8"/>
    <property type="match status" value="6"/>
</dbReference>
<evidence type="ECO:0000313" key="9">
    <source>
        <dbReference type="EMBL" id="KAB0401342.1"/>
    </source>
</evidence>
<evidence type="ECO:0000256" key="3">
    <source>
        <dbReference type="ARBA" id="ARBA00022729"/>
    </source>
</evidence>
<dbReference type="PROSITE" id="PS51233">
    <property type="entry name" value="VWFD"/>
    <property type="match status" value="8"/>
</dbReference>
<keyword evidence="3" id="KW-0732">Signal</keyword>
<dbReference type="SUPFAM" id="SSF57567">
    <property type="entry name" value="Serine protease inhibitors"/>
    <property type="match status" value="4"/>
</dbReference>
<keyword evidence="4" id="KW-0677">Repeat</keyword>
<dbReference type="PANTHER" id="PTHR11339">
    <property type="entry name" value="EXTRACELLULAR MATRIX GLYCOPROTEIN RELATED"/>
    <property type="match status" value="1"/>
</dbReference>
<comment type="subcellular location">
    <subcellularLocation>
        <location evidence="1">Secreted</location>
    </subcellularLocation>
</comment>
<evidence type="ECO:0000256" key="7">
    <source>
        <dbReference type="SAM" id="MobiDB-lite"/>
    </source>
</evidence>